<dbReference type="InterPro" id="IPR050680">
    <property type="entry name" value="YpeA/RimI_acetyltransf"/>
</dbReference>
<dbReference type="InterPro" id="IPR016181">
    <property type="entry name" value="Acyl_CoA_acyltransferase"/>
</dbReference>
<feature type="domain" description="N-acetyltransferase" evidence="3">
    <location>
        <begin position="9"/>
        <end position="174"/>
    </location>
</feature>
<accession>A0A7D6VMX4</accession>
<evidence type="ECO:0000313" key="4">
    <source>
        <dbReference type="EMBL" id="QLY78427.1"/>
    </source>
</evidence>
<organism evidence="4 5">
    <name type="scientific">Clostridium intestinale</name>
    <dbReference type="NCBI Taxonomy" id="36845"/>
    <lineage>
        <taxon>Bacteria</taxon>
        <taxon>Bacillati</taxon>
        <taxon>Bacillota</taxon>
        <taxon>Clostridia</taxon>
        <taxon>Eubacteriales</taxon>
        <taxon>Clostridiaceae</taxon>
        <taxon>Clostridium</taxon>
    </lineage>
</organism>
<dbReference type="RefSeq" id="WP_181600793.1">
    <property type="nucleotide sequence ID" value="NZ_CP059378.1"/>
</dbReference>
<sequence>MKNIENPWIKLKENINKEDYKLISKLQQECIDKVALKLELDYKLASSNESSKITNNTNEFMYFDGEKLIGYIGIGSFGGFNTPIEVNGMVHPDYRKQGVFKKLTELVIDEWKRRNSNNMFLLSDRTSKEGQEFIKNLGATYNHTEYEMYFRQEGSSETSKGLSNLTFRKAKNEDAYELAKQDAIYFGEEVPEENDKEKMILPEEEEKKGIRTYLAEKDNEVIGKVRLELTDKGGIYGLGVLPKHRRKGYAREMLKFAVNTLIEDGAKEVMLQVDSENPNALNLYKSCGFVETSVMDYYEMKL</sequence>
<dbReference type="Gene3D" id="3.40.630.30">
    <property type="match status" value="2"/>
</dbReference>
<dbReference type="PANTHER" id="PTHR43420">
    <property type="entry name" value="ACETYLTRANSFERASE"/>
    <property type="match status" value="1"/>
</dbReference>
<proteinExistence type="predicted"/>
<dbReference type="CDD" id="cd04301">
    <property type="entry name" value="NAT_SF"/>
    <property type="match status" value="2"/>
</dbReference>
<dbReference type="Proteomes" id="UP000512286">
    <property type="component" value="Chromosome"/>
</dbReference>
<evidence type="ECO:0000256" key="2">
    <source>
        <dbReference type="ARBA" id="ARBA00023315"/>
    </source>
</evidence>
<protein>
    <submittedName>
        <fullName evidence="4">GNAT family N-acetyltransferase</fullName>
    </submittedName>
</protein>
<reference evidence="4 5" key="1">
    <citation type="submission" date="2020-07" db="EMBL/GenBank/DDBJ databases">
        <title>Electron transfer.</title>
        <authorList>
            <person name="Huang L."/>
            <person name="Liu X."/>
            <person name="Zhou S."/>
        </authorList>
    </citation>
    <scope>NUCLEOTIDE SEQUENCE [LARGE SCALE GENOMIC DNA]</scope>
    <source>
        <strain evidence="4 5">Lx1</strain>
    </source>
</reference>
<feature type="domain" description="N-acetyltransferase" evidence="3">
    <location>
        <begin position="165"/>
        <end position="302"/>
    </location>
</feature>
<evidence type="ECO:0000313" key="5">
    <source>
        <dbReference type="Proteomes" id="UP000512286"/>
    </source>
</evidence>
<name>A0A7D6VMX4_9CLOT</name>
<dbReference type="KEGG" id="cint:HZF06_15180"/>
<dbReference type="GO" id="GO:0016747">
    <property type="term" value="F:acyltransferase activity, transferring groups other than amino-acyl groups"/>
    <property type="evidence" value="ECO:0007669"/>
    <property type="project" value="InterPro"/>
</dbReference>
<dbReference type="PROSITE" id="PS51186">
    <property type="entry name" value="GNAT"/>
    <property type="match status" value="2"/>
</dbReference>
<dbReference type="SUPFAM" id="SSF55729">
    <property type="entry name" value="Acyl-CoA N-acyltransferases (Nat)"/>
    <property type="match status" value="2"/>
</dbReference>
<dbReference type="InterPro" id="IPR000182">
    <property type="entry name" value="GNAT_dom"/>
</dbReference>
<dbReference type="Pfam" id="PF00583">
    <property type="entry name" value="Acetyltransf_1"/>
    <property type="match status" value="2"/>
</dbReference>
<evidence type="ECO:0000259" key="3">
    <source>
        <dbReference type="PROSITE" id="PS51186"/>
    </source>
</evidence>
<dbReference type="AlphaFoldDB" id="A0A7D6VMX4"/>
<keyword evidence="2" id="KW-0012">Acyltransferase</keyword>
<keyword evidence="1 4" id="KW-0808">Transferase</keyword>
<gene>
    <name evidence="4" type="ORF">HZF06_15180</name>
</gene>
<dbReference type="EMBL" id="CP059378">
    <property type="protein sequence ID" value="QLY78427.1"/>
    <property type="molecule type" value="Genomic_DNA"/>
</dbReference>
<evidence type="ECO:0000256" key="1">
    <source>
        <dbReference type="ARBA" id="ARBA00022679"/>
    </source>
</evidence>